<dbReference type="GeneID" id="2846165"/>
<dbReference type="Gene3D" id="3.40.50.300">
    <property type="entry name" value="P-loop containing nucleotide triphosphate hydrolases"/>
    <property type="match status" value="1"/>
</dbReference>
<evidence type="ECO:0000313" key="1">
    <source>
        <dbReference type="EMBL" id="AAT36808.1"/>
    </source>
</evidence>
<dbReference type="EMBL" id="AY576796">
    <property type="protein sequence ID" value="AAT36808.1"/>
    <property type="molecule type" value="Genomic_DNA"/>
</dbReference>
<name>Q6J7X1_9CAUD</name>
<accession>Q6J7X1</accession>
<sequence length="492" mass="54352">MTTIDLATKYLARTRLDRWRDSPTAWAADCLDVRLAGYQGEILDAVPRERRVAVRGPHGLGKSFSGAILVNWFATTRDLMGKDWKIITTASAWRHLEVYLWPEIHKWAGRINFVALGRAPYNPRTELLDLRLKLTHGAATAVASNQPERIEGAHAEELLYLLDEAKIVPPATWDSIEGAFSNAGVDVADNAYAFAMSTPGAPSGRFYDIHRRAPGYEDWWTRHVTLEEAIASGRISRAWADQRRSQWGSDSAVFHNRVLGEFHASDEDSVIPLAWLEAAIERWHEWDRQGRPSPGGPLWTGVDVGRGGDETVLAARDGWAVTLETNRRRDTMATVGLIQAREGRAIIDVIGLGAGVFDRLRELGTRPLAYTGSAGATVRDRSGKFGFTNTRSAAYWNLRELLDPAFDPVLALPPDDLMISDLTTPHWEVTTGVPPKIKVEPKDKVVERLGRSPDRGDAIAMSLWADRHRGSSGLAEPVGVLPATGLSPLGKR</sequence>
<protein>
    <submittedName>
        <fullName evidence="1">Pas60</fullName>
    </submittedName>
</protein>
<dbReference type="Gene3D" id="3.30.420.240">
    <property type="match status" value="1"/>
</dbReference>
<evidence type="ECO:0000313" key="2">
    <source>
        <dbReference type="Proteomes" id="UP000001245"/>
    </source>
</evidence>
<dbReference type="KEGG" id="vg:2846165"/>
<keyword evidence="2" id="KW-1185">Reference proteome</keyword>
<organism evidence="1 2">
    <name type="scientific">Actinoplanes phage phiAsp2</name>
    <dbReference type="NCBI Taxonomy" id="279303"/>
    <lineage>
        <taxon>Viruses</taxon>
        <taxon>Duplodnaviria</taxon>
        <taxon>Heunggongvirae</taxon>
        <taxon>Uroviricota</taxon>
        <taxon>Caudoviricetes</taxon>
        <taxon>Aspduovirus</taxon>
        <taxon>Aspduovirus Asp2</taxon>
    </lineage>
</organism>
<gene>
    <name evidence="1" type="primary">pas60</name>
</gene>
<dbReference type="InterPro" id="IPR027417">
    <property type="entry name" value="P-loop_NTPase"/>
</dbReference>
<reference evidence="1 2" key="1">
    <citation type="journal article" date="2004" name="Virus Genes">
        <title>The genome of phiAsp2, an actinoplanes infecting phage.</title>
        <authorList>
            <person name="Jarling M."/>
            <person name="Bartkowiak K."/>
            <person name="Pape H."/>
            <person name="Meinhardt F."/>
        </authorList>
    </citation>
    <scope>NUCLEOTIDE SEQUENCE</scope>
</reference>
<proteinExistence type="predicted"/>
<dbReference type="OrthoDB" id="2042at10239"/>
<dbReference type="RefSeq" id="YP_024846.1">
    <property type="nucleotide sequence ID" value="NC_005885.1"/>
</dbReference>
<dbReference type="Proteomes" id="UP000001245">
    <property type="component" value="Segment"/>
</dbReference>